<feature type="chain" id="PRO_5046969307" evidence="1">
    <location>
        <begin position="20"/>
        <end position="527"/>
    </location>
</feature>
<dbReference type="CDD" id="cd00995">
    <property type="entry name" value="PBP2_NikA_DppA_OppA_like"/>
    <property type="match status" value="1"/>
</dbReference>
<comment type="caution">
    <text evidence="3">The sequence shown here is derived from an EMBL/GenBank/DDBJ whole genome shotgun (WGS) entry which is preliminary data.</text>
</comment>
<dbReference type="InterPro" id="IPR030678">
    <property type="entry name" value="Peptide/Ni-bd"/>
</dbReference>
<dbReference type="PROSITE" id="PS51257">
    <property type="entry name" value="PROKAR_LIPOPROTEIN"/>
    <property type="match status" value="1"/>
</dbReference>
<keyword evidence="1" id="KW-0732">Signal</keyword>
<reference evidence="3 4" key="1">
    <citation type="journal article" date="2019" name="Int. J. Syst. Evol. Microbiol.">
        <title>The Global Catalogue of Microorganisms (GCM) 10K type strain sequencing project: providing services to taxonomists for standard genome sequencing and annotation.</title>
        <authorList>
            <consortium name="The Broad Institute Genomics Platform"/>
            <consortium name="The Broad Institute Genome Sequencing Center for Infectious Disease"/>
            <person name="Wu L."/>
            <person name="Ma J."/>
        </authorList>
    </citation>
    <scope>NUCLEOTIDE SEQUENCE [LARGE SCALE GENOMIC DNA]</scope>
    <source>
        <strain evidence="3 4">JCM 8201</strain>
    </source>
</reference>
<dbReference type="Proteomes" id="UP001501842">
    <property type="component" value="Unassembled WGS sequence"/>
</dbReference>
<proteinExistence type="predicted"/>
<dbReference type="InterPro" id="IPR000914">
    <property type="entry name" value="SBP_5_dom"/>
</dbReference>
<dbReference type="EMBL" id="BAAATZ010000009">
    <property type="protein sequence ID" value="GAA2725678.1"/>
    <property type="molecule type" value="Genomic_DNA"/>
</dbReference>
<accession>A0ABN3U7C6</accession>
<dbReference type="PANTHER" id="PTHR30290">
    <property type="entry name" value="PERIPLASMIC BINDING COMPONENT OF ABC TRANSPORTER"/>
    <property type="match status" value="1"/>
</dbReference>
<dbReference type="InterPro" id="IPR039424">
    <property type="entry name" value="SBP_5"/>
</dbReference>
<dbReference type="PIRSF" id="PIRSF002741">
    <property type="entry name" value="MppA"/>
    <property type="match status" value="1"/>
</dbReference>
<dbReference type="Pfam" id="PF00496">
    <property type="entry name" value="SBP_bac_5"/>
    <property type="match status" value="1"/>
</dbReference>
<organism evidence="3 4">
    <name type="scientific">Actinocorallia aurantiaca</name>
    <dbReference type="NCBI Taxonomy" id="46204"/>
    <lineage>
        <taxon>Bacteria</taxon>
        <taxon>Bacillati</taxon>
        <taxon>Actinomycetota</taxon>
        <taxon>Actinomycetes</taxon>
        <taxon>Streptosporangiales</taxon>
        <taxon>Thermomonosporaceae</taxon>
        <taxon>Actinocorallia</taxon>
    </lineage>
</organism>
<feature type="signal peptide" evidence="1">
    <location>
        <begin position="1"/>
        <end position="19"/>
    </location>
</feature>
<evidence type="ECO:0000259" key="2">
    <source>
        <dbReference type="Pfam" id="PF00496"/>
    </source>
</evidence>
<gene>
    <name evidence="3" type="ORF">GCM10010439_26210</name>
</gene>
<name>A0ABN3U7C6_9ACTN</name>
<dbReference type="Gene3D" id="3.40.190.10">
    <property type="entry name" value="Periplasmic binding protein-like II"/>
    <property type="match status" value="1"/>
</dbReference>
<sequence length="527" mass="55059">MKKTLAVALALALTATACGSSDEQDDKSEFAENGTFVYAIPADPGELDPANAVLGATNTVLAFAYDTLVYSDADGKIVSGLAEKWEAQADKVTFTLRKGVTCADKSPVTPQTVADSMNYLSDPKNKAALLGVLIPAGMTATADEAAGTVTLATKDPNPFLLESMTAVYVVCGEGLKDRSILKDKTSGTGMYPLFTSVANDHYAFKARADYAWGPGGAKHEAGMPAAVQLKVVKDESTAANMMTTGELNGAQFTGADRKRVEAIPGVRKGSAPDGIGEFFFHQGDGRAAAENKVRGALVRALDLNELRAIASGGDPVPATRLISLAPDPCRGDSVTGNTPPADPGTAATLLDETGWKAGTDGVRTKGGEKLKLRVAYQTSAGPGVQAGMEYIAQKWKALGVETELVGSADAKYADSLFKDGDWDMAWVPLGLSLPTQLVGYLSGPGPDEQGSNFAHIRNPGYEQLTAEAAKKVGASGCEQWTNAEAALVENVDVVPVLRPTQLVASKNAMLEVIGGVVRPTSVRMLKN</sequence>
<dbReference type="RefSeq" id="WP_344450609.1">
    <property type="nucleotide sequence ID" value="NZ_BAAATZ010000009.1"/>
</dbReference>
<dbReference type="Gene3D" id="3.10.105.10">
    <property type="entry name" value="Dipeptide-binding Protein, Domain 3"/>
    <property type="match status" value="1"/>
</dbReference>
<keyword evidence="4" id="KW-1185">Reference proteome</keyword>
<protein>
    <submittedName>
        <fullName evidence="3">ABC transporter substrate-binding protein</fullName>
    </submittedName>
</protein>
<evidence type="ECO:0000313" key="4">
    <source>
        <dbReference type="Proteomes" id="UP001501842"/>
    </source>
</evidence>
<dbReference type="SUPFAM" id="SSF53850">
    <property type="entry name" value="Periplasmic binding protein-like II"/>
    <property type="match status" value="1"/>
</dbReference>
<evidence type="ECO:0000256" key="1">
    <source>
        <dbReference type="SAM" id="SignalP"/>
    </source>
</evidence>
<feature type="domain" description="Solute-binding protein family 5" evidence="2">
    <location>
        <begin position="76"/>
        <end position="432"/>
    </location>
</feature>
<evidence type="ECO:0000313" key="3">
    <source>
        <dbReference type="EMBL" id="GAA2725678.1"/>
    </source>
</evidence>